<evidence type="ECO:0000256" key="12">
    <source>
        <dbReference type="ARBA" id="ARBA00032116"/>
    </source>
</evidence>
<evidence type="ECO:0000256" key="5">
    <source>
        <dbReference type="ARBA" id="ARBA00005793"/>
    </source>
</evidence>
<dbReference type="GO" id="GO:0006196">
    <property type="term" value="P:AMP catabolic process"/>
    <property type="evidence" value="ECO:0007669"/>
    <property type="project" value="Ensembl"/>
</dbReference>
<evidence type="ECO:0000256" key="2">
    <source>
        <dbReference type="ARBA" id="ARBA00002506"/>
    </source>
</evidence>
<dbReference type="NCBIfam" id="TIGR03164">
    <property type="entry name" value="UHCUDC"/>
    <property type="match status" value="1"/>
</dbReference>
<dbReference type="SUPFAM" id="SSF158694">
    <property type="entry name" value="UraD-Like"/>
    <property type="match status" value="1"/>
</dbReference>
<dbReference type="KEGG" id="oaa:100090458"/>
<dbReference type="InterPro" id="IPR036778">
    <property type="entry name" value="OHCU_decarboxylase_sf"/>
</dbReference>
<feature type="domain" description="Oxo-4-hydroxy-4-carboxy-5-ureidoimidazoline decarboxylase" evidence="13">
    <location>
        <begin position="7"/>
        <end position="163"/>
    </location>
</feature>
<evidence type="ECO:0000256" key="9">
    <source>
        <dbReference type="ARBA" id="ARBA00023140"/>
    </source>
</evidence>
<dbReference type="Pfam" id="PF09349">
    <property type="entry name" value="OHCU_decarbox"/>
    <property type="match status" value="1"/>
</dbReference>
<protein>
    <recommendedName>
        <fullName evidence="6">2-oxo-4-hydroxy-4-carboxy-5-ureidoimidazoline decarboxylase</fullName>
        <ecNumber evidence="6">4.1.1.97</ecNumber>
    </recommendedName>
    <alternativeName>
        <fullName evidence="12">Parahox neighbor</fullName>
    </alternativeName>
    <alternativeName>
        <fullName evidence="11">Ureidoimidazoline (2-oxo-4-hydroxy-4-carboxy-5-) decarboxylase</fullName>
    </alternativeName>
</protein>
<dbReference type="GO" id="GO:0006157">
    <property type="term" value="P:deoxyadenosine catabolic process"/>
    <property type="evidence" value="ECO:0007669"/>
    <property type="project" value="Ensembl"/>
</dbReference>
<sequence>MDMQAVNAMDFGEFIEVFGNVVERCPLVAAAVWGQRPFSSPADFQRSLGDFIDSLPRSGQEGILRCHPDLAGPELQRGTLTQESQKEQGQAGLTALQPEERRRLAELNAQYRARFGFPFVMAARLSDKATVLRELARRARQSPTQELATALDEVKKICRLRLEDIFADPAKL</sequence>
<dbReference type="GO" id="GO:0046038">
    <property type="term" value="P:GMP catabolic process"/>
    <property type="evidence" value="ECO:0007669"/>
    <property type="project" value="Ensembl"/>
</dbReference>
<keyword evidence="8" id="KW-0210">Decarboxylase</keyword>
<dbReference type="InterPro" id="IPR017580">
    <property type="entry name" value="OHCU_decarboxylase-1"/>
</dbReference>
<dbReference type="GO" id="GO:0006204">
    <property type="term" value="P:IMP catabolic process"/>
    <property type="evidence" value="ECO:0007669"/>
    <property type="project" value="Ensembl"/>
</dbReference>
<dbReference type="InterPro" id="IPR018020">
    <property type="entry name" value="OHCU_decarboxylase"/>
</dbReference>
<evidence type="ECO:0000256" key="6">
    <source>
        <dbReference type="ARBA" id="ARBA00012257"/>
    </source>
</evidence>
<dbReference type="EC" id="4.1.1.97" evidence="6"/>
<dbReference type="OMA" id="RCQNERA"/>
<dbReference type="GeneID" id="100090458"/>
<dbReference type="InParanoid" id="F7GDM5"/>
<keyword evidence="7" id="KW-0659">Purine metabolism</keyword>
<dbReference type="eggNOG" id="KOG0848">
    <property type="taxonomic scope" value="Eukaryota"/>
</dbReference>
<gene>
    <name evidence="14" type="primary">URAD</name>
</gene>
<comment type="similarity">
    <text evidence="5">Belongs to the OHCU decarboxylase family.</text>
</comment>
<dbReference type="Ensembl" id="ENSOANT00000014435.3">
    <property type="protein sequence ID" value="ENSOANP00000014432.2"/>
    <property type="gene ID" value="ENSOANG00000009066.3"/>
</dbReference>
<comment type="pathway">
    <text evidence="4">Purine metabolism; urate degradation; (S)-allantoin from urate: step 3/3.</text>
</comment>
<accession>F7GDM5</accession>
<dbReference type="Bgee" id="ENSOANG00000009066">
    <property type="expression patterns" value="Expressed in liver"/>
</dbReference>
<dbReference type="CTD" id="646625"/>
<evidence type="ECO:0000256" key="1">
    <source>
        <dbReference type="ARBA" id="ARBA00001163"/>
    </source>
</evidence>
<dbReference type="HOGENOM" id="CLU_092522_1_0_1"/>
<dbReference type="GeneTree" id="ENSGT00390000002395"/>
<reference evidence="14" key="2">
    <citation type="submission" date="2025-08" db="UniProtKB">
        <authorList>
            <consortium name="Ensembl"/>
        </authorList>
    </citation>
    <scope>IDENTIFICATION</scope>
    <source>
        <strain evidence="14">Glennie</strain>
    </source>
</reference>
<evidence type="ECO:0000313" key="15">
    <source>
        <dbReference type="Proteomes" id="UP000002279"/>
    </source>
</evidence>
<dbReference type="GO" id="GO:0051997">
    <property type="term" value="F:2-oxo-4-hydroxy-4-carboxy-5-ureidoimidazoline decarboxylase activity"/>
    <property type="evidence" value="ECO:0000318"/>
    <property type="project" value="GO_Central"/>
</dbReference>
<evidence type="ECO:0000259" key="13">
    <source>
        <dbReference type="Pfam" id="PF09349"/>
    </source>
</evidence>
<comment type="subcellular location">
    <subcellularLocation>
        <location evidence="3">Peroxisome</location>
    </subcellularLocation>
</comment>
<dbReference type="PANTHER" id="PTHR43466:SF1">
    <property type="entry name" value="2-OXO-4-HYDROXY-4-CARBOXY-5-UREIDOIMIDAZOLINE DECARBOXYLASE-RELATED"/>
    <property type="match status" value="1"/>
</dbReference>
<dbReference type="FunCoup" id="F7GDM5">
    <property type="interactions" value="112"/>
</dbReference>
<evidence type="ECO:0000256" key="4">
    <source>
        <dbReference type="ARBA" id="ARBA00004754"/>
    </source>
</evidence>
<comment type="catalytic activity">
    <reaction evidence="1">
        <text>5-hydroxy-2-oxo-4-ureido-2,5-dihydro-1H-imidazole-5-carboxylate + H(+) = (S)-allantoin + CO2</text>
        <dbReference type="Rhea" id="RHEA:26301"/>
        <dbReference type="ChEBI" id="CHEBI:15378"/>
        <dbReference type="ChEBI" id="CHEBI:15678"/>
        <dbReference type="ChEBI" id="CHEBI:16526"/>
        <dbReference type="ChEBI" id="CHEBI:58639"/>
        <dbReference type="EC" id="4.1.1.97"/>
    </reaction>
</comment>
<dbReference type="RefSeq" id="XP_001519575.2">
    <property type="nucleotide sequence ID" value="XM_001519525.5"/>
</dbReference>
<dbReference type="AlphaFoldDB" id="F7GDM5"/>
<keyword evidence="10" id="KW-0456">Lyase</keyword>
<dbReference type="STRING" id="9258.ENSOANP00000014432"/>
<evidence type="ECO:0000256" key="7">
    <source>
        <dbReference type="ARBA" id="ARBA00022631"/>
    </source>
</evidence>
<dbReference type="GO" id="GO:0046055">
    <property type="term" value="P:dGMP catabolic process"/>
    <property type="evidence" value="ECO:0007669"/>
    <property type="project" value="Ensembl"/>
</dbReference>
<dbReference type="PANTHER" id="PTHR43466">
    <property type="entry name" value="2-OXO-4-HYDROXY-4-CARBOXY-5-UREIDOIMIDAZOLINE DECARBOXYLASE-RELATED"/>
    <property type="match status" value="1"/>
</dbReference>
<dbReference type="GO" id="GO:0009114">
    <property type="term" value="P:hypoxanthine catabolic process"/>
    <property type="evidence" value="ECO:0007669"/>
    <property type="project" value="Ensembl"/>
</dbReference>
<evidence type="ECO:0000313" key="14">
    <source>
        <dbReference type="Ensembl" id="ENSOANP00000014432.2"/>
    </source>
</evidence>
<dbReference type="GO" id="GO:0046059">
    <property type="term" value="P:dAMP catabolic process"/>
    <property type="evidence" value="ECO:0007669"/>
    <property type="project" value="Ensembl"/>
</dbReference>
<evidence type="ECO:0000256" key="8">
    <source>
        <dbReference type="ARBA" id="ARBA00022793"/>
    </source>
</evidence>
<dbReference type="GO" id="GO:0009115">
    <property type="term" value="P:xanthine catabolic process"/>
    <property type="evidence" value="ECO:0007669"/>
    <property type="project" value="Ensembl"/>
</dbReference>
<evidence type="ECO:0000256" key="11">
    <source>
        <dbReference type="ARBA" id="ARBA00030624"/>
    </source>
</evidence>
<dbReference type="GO" id="GO:0006161">
    <property type="term" value="P:deoxyguanosine catabolic process"/>
    <property type="evidence" value="ECO:0007669"/>
    <property type="project" value="Ensembl"/>
</dbReference>
<dbReference type="Proteomes" id="UP000002279">
    <property type="component" value="Chromosome 20"/>
</dbReference>
<dbReference type="UniPathway" id="UPA00394">
    <property type="reaction ID" value="UER00652"/>
</dbReference>
<dbReference type="GO" id="GO:0000255">
    <property type="term" value="P:allantoin metabolic process"/>
    <property type="evidence" value="ECO:0007669"/>
    <property type="project" value="Ensembl"/>
</dbReference>
<name>F7GDM5_ORNAN</name>
<reference evidence="14 15" key="1">
    <citation type="journal article" date="2008" name="Nature">
        <title>Genome analysis of the platypus reveals unique signatures of evolution.</title>
        <authorList>
            <person name="Warren W.C."/>
            <person name="Hillier L.W."/>
            <person name="Marshall Graves J.A."/>
            <person name="Birney E."/>
            <person name="Ponting C.P."/>
            <person name="Grutzner F."/>
            <person name="Belov K."/>
            <person name="Miller W."/>
            <person name="Clarke L."/>
            <person name="Chinwalla A.T."/>
            <person name="Yang S.P."/>
            <person name="Heger A."/>
            <person name="Locke D.P."/>
            <person name="Miethke P."/>
            <person name="Waters P.D."/>
            <person name="Veyrunes F."/>
            <person name="Fulton L."/>
            <person name="Fulton B."/>
            <person name="Graves T."/>
            <person name="Wallis J."/>
            <person name="Puente X.S."/>
            <person name="Lopez-Otin C."/>
            <person name="Ordonez G.R."/>
            <person name="Eichler E.E."/>
            <person name="Chen L."/>
            <person name="Cheng Z."/>
            <person name="Deakin J.E."/>
            <person name="Alsop A."/>
            <person name="Thompson K."/>
            <person name="Kirby P."/>
            <person name="Papenfuss A.T."/>
            <person name="Wakefield M.J."/>
            <person name="Olender T."/>
            <person name="Lancet D."/>
            <person name="Huttley G.A."/>
            <person name="Smit A.F."/>
            <person name="Pask A."/>
            <person name="Temple-Smith P."/>
            <person name="Batzer M.A."/>
            <person name="Walker J.A."/>
            <person name="Konkel M.K."/>
            <person name="Harris R.S."/>
            <person name="Whittington C.M."/>
            <person name="Wong E.S."/>
            <person name="Gemmell N.J."/>
            <person name="Buschiazzo E."/>
            <person name="Vargas Jentzsch I.M."/>
            <person name="Merkel A."/>
            <person name="Schmitz J."/>
            <person name="Zemann A."/>
            <person name="Churakov G."/>
            <person name="Kriegs J.O."/>
            <person name="Brosius J."/>
            <person name="Murchison E.P."/>
            <person name="Sachidanandam R."/>
            <person name="Smith C."/>
            <person name="Hannon G.J."/>
            <person name="Tsend-Ayush E."/>
            <person name="McMillan D."/>
            <person name="Attenborough R."/>
            <person name="Rens W."/>
            <person name="Ferguson-Smith M."/>
            <person name="Lefevre C.M."/>
            <person name="Sharp J.A."/>
            <person name="Nicholas K.R."/>
            <person name="Ray D.A."/>
            <person name="Kube M."/>
            <person name="Reinhardt R."/>
            <person name="Pringle T.H."/>
            <person name="Taylor J."/>
            <person name="Jones R.C."/>
            <person name="Nixon B."/>
            <person name="Dacheux J.L."/>
            <person name="Niwa H."/>
            <person name="Sekita Y."/>
            <person name="Huang X."/>
            <person name="Stark A."/>
            <person name="Kheradpour P."/>
            <person name="Kellis M."/>
            <person name="Flicek P."/>
            <person name="Chen Y."/>
            <person name="Webber C."/>
            <person name="Hardison R."/>
            <person name="Nelson J."/>
            <person name="Hallsworth-Pepin K."/>
            <person name="Delehaunty K."/>
            <person name="Markovic C."/>
            <person name="Minx P."/>
            <person name="Feng Y."/>
            <person name="Kremitzki C."/>
            <person name="Mitreva M."/>
            <person name="Glasscock J."/>
            <person name="Wylie T."/>
            <person name="Wohldmann P."/>
            <person name="Thiru P."/>
            <person name="Nhan M.N."/>
            <person name="Pohl C.S."/>
            <person name="Smith S.M."/>
            <person name="Hou S."/>
            <person name="Nefedov M."/>
            <person name="de Jong P.J."/>
            <person name="Renfree M.B."/>
            <person name="Mardis E.R."/>
            <person name="Wilson R.K."/>
        </authorList>
    </citation>
    <scope>NUCLEOTIDE SEQUENCE [LARGE SCALE GENOMIC DNA]</scope>
    <source>
        <strain evidence="14 15">Glennie</strain>
    </source>
</reference>
<evidence type="ECO:0000256" key="3">
    <source>
        <dbReference type="ARBA" id="ARBA00004275"/>
    </source>
</evidence>
<dbReference type="GO" id="GO:0006148">
    <property type="term" value="P:inosine catabolic process"/>
    <property type="evidence" value="ECO:0007669"/>
    <property type="project" value="Ensembl"/>
</dbReference>
<dbReference type="Gene3D" id="1.10.3330.10">
    <property type="entry name" value="Oxo-4-hydroxy-4-carboxy-5-ureidoimidazoline decarboxylase"/>
    <property type="match status" value="1"/>
</dbReference>
<reference evidence="14" key="3">
    <citation type="submission" date="2025-09" db="UniProtKB">
        <authorList>
            <consortium name="Ensembl"/>
        </authorList>
    </citation>
    <scope>IDENTIFICATION</scope>
    <source>
        <strain evidence="14">Glennie</strain>
    </source>
</reference>
<keyword evidence="15" id="KW-1185">Reference proteome</keyword>
<dbReference type="FunFam" id="1.10.3330.10:FF:000001">
    <property type="entry name" value="2-oxo-4-hydroxy-4-carboxy-5-ureidoimidazoline decarboxylase"/>
    <property type="match status" value="1"/>
</dbReference>
<dbReference type="GO" id="GO:0006147">
    <property type="term" value="P:guanine catabolic process"/>
    <property type="evidence" value="ECO:0007669"/>
    <property type="project" value="Ensembl"/>
</dbReference>
<dbReference type="OrthoDB" id="9970124at2759"/>
<proteinExistence type="inferred from homology"/>
<dbReference type="GO" id="GO:0006149">
    <property type="term" value="P:deoxyinosine catabolic process"/>
    <property type="evidence" value="ECO:0007669"/>
    <property type="project" value="Ensembl"/>
</dbReference>
<dbReference type="GO" id="GO:0006154">
    <property type="term" value="P:adenosine catabolic process"/>
    <property type="evidence" value="ECO:0007669"/>
    <property type="project" value="Ensembl"/>
</dbReference>
<keyword evidence="9" id="KW-0576">Peroxisome</keyword>
<dbReference type="GO" id="GO:0043605">
    <property type="term" value="P:amide catabolic process"/>
    <property type="evidence" value="ECO:0007669"/>
    <property type="project" value="Ensembl"/>
</dbReference>
<evidence type="ECO:0000256" key="10">
    <source>
        <dbReference type="ARBA" id="ARBA00023239"/>
    </source>
</evidence>
<dbReference type="GO" id="GO:0005777">
    <property type="term" value="C:peroxisome"/>
    <property type="evidence" value="ECO:0000318"/>
    <property type="project" value="GO_Central"/>
</dbReference>
<dbReference type="GO" id="GO:0019628">
    <property type="term" value="P:urate catabolic process"/>
    <property type="evidence" value="ECO:0000318"/>
    <property type="project" value="GO_Central"/>
</dbReference>
<comment type="function">
    <text evidence="2">Catalyzes the stereoselective decarboxylation of 2-oxo-4-hydroxy-4-carboxy-5-ureidoimidazoline (OHCU) to (S)-allantoin.</text>
</comment>
<organism evidence="14 15">
    <name type="scientific">Ornithorhynchus anatinus</name>
    <name type="common">Duckbill platypus</name>
    <dbReference type="NCBI Taxonomy" id="9258"/>
    <lineage>
        <taxon>Eukaryota</taxon>
        <taxon>Metazoa</taxon>
        <taxon>Chordata</taxon>
        <taxon>Craniata</taxon>
        <taxon>Vertebrata</taxon>
        <taxon>Euteleostomi</taxon>
        <taxon>Mammalia</taxon>
        <taxon>Monotremata</taxon>
        <taxon>Ornithorhynchidae</taxon>
        <taxon>Ornithorhynchus</taxon>
    </lineage>
</organism>